<evidence type="ECO:0000313" key="5">
    <source>
        <dbReference type="Proteomes" id="UP000293142"/>
    </source>
</evidence>
<keyword evidence="1 4" id="KW-0808">Transferase</keyword>
<reference evidence="4 5" key="1">
    <citation type="submission" date="2019-02" db="EMBL/GenBank/DDBJ databases">
        <title>Paenibacillus sp. nov., isolated from surface-sterilized tissue of Thalictrum simplex L.</title>
        <authorList>
            <person name="Tuo L."/>
        </authorList>
    </citation>
    <scope>NUCLEOTIDE SEQUENCE [LARGE SCALE GENOMIC DNA]</scope>
    <source>
        <strain evidence="4 5">N2SHLJ1</strain>
    </source>
</reference>
<organism evidence="4 5">
    <name type="scientific">Paenibacillus thalictri</name>
    <dbReference type="NCBI Taxonomy" id="2527873"/>
    <lineage>
        <taxon>Bacteria</taxon>
        <taxon>Bacillati</taxon>
        <taxon>Bacillota</taxon>
        <taxon>Bacilli</taxon>
        <taxon>Bacillales</taxon>
        <taxon>Paenibacillaceae</taxon>
        <taxon>Paenibacillus</taxon>
    </lineage>
</organism>
<keyword evidence="2" id="KW-0012">Acyltransferase</keyword>
<comment type="caution">
    <text evidence="4">The sequence shown here is derived from an EMBL/GenBank/DDBJ whole genome shotgun (WGS) entry which is preliminary data.</text>
</comment>
<feature type="domain" description="N-acetyltransferase" evidence="3">
    <location>
        <begin position="1"/>
        <end position="186"/>
    </location>
</feature>
<evidence type="ECO:0000313" key="4">
    <source>
        <dbReference type="EMBL" id="TBL70038.1"/>
    </source>
</evidence>
<sequence>MTIRDALKTDVKPAARLLYDALHDIAHQLTGAAVETDALAALEMFFQQETGRLSYRQAVVKELDGHVVGILVSYAGPEAGELDRPMVERLRQLKNDPNVKLDKEAEEDEYYIDTLSVSPLCMGRGIGSELIGEAERRALNAGYRRIALAVEESNEGAHALYVKRGYRTDKEIAINHKTYKHMIKDL</sequence>
<dbReference type="OrthoDB" id="5319888at2"/>
<dbReference type="EMBL" id="SIRE01000034">
    <property type="protein sequence ID" value="TBL70038.1"/>
    <property type="molecule type" value="Genomic_DNA"/>
</dbReference>
<dbReference type="PANTHER" id="PTHR43420:SF52">
    <property type="entry name" value="N-ACETYLTRANSFERASE YODP"/>
    <property type="match status" value="1"/>
</dbReference>
<dbReference type="InterPro" id="IPR050680">
    <property type="entry name" value="YpeA/RimI_acetyltransf"/>
</dbReference>
<dbReference type="PROSITE" id="PS51186">
    <property type="entry name" value="GNAT"/>
    <property type="match status" value="1"/>
</dbReference>
<dbReference type="SUPFAM" id="SSF55729">
    <property type="entry name" value="Acyl-CoA N-acyltransferases (Nat)"/>
    <property type="match status" value="1"/>
</dbReference>
<dbReference type="Proteomes" id="UP000293142">
    <property type="component" value="Unassembled WGS sequence"/>
</dbReference>
<dbReference type="AlphaFoldDB" id="A0A4Q9DHW6"/>
<dbReference type="PANTHER" id="PTHR43420">
    <property type="entry name" value="ACETYLTRANSFERASE"/>
    <property type="match status" value="1"/>
</dbReference>
<name>A0A4Q9DHW6_9BACL</name>
<dbReference type="CDD" id="cd04301">
    <property type="entry name" value="NAT_SF"/>
    <property type="match status" value="1"/>
</dbReference>
<dbReference type="Gene3D" id="3.40.630.30">
    <property type="match status" value="1"/>
</dbReference>
<evidence type="ECO:0000256" key="1">
    <source>
        <dbReference type="ARBA" id="ARBA00022679"/>
    </source>
</evidence>
<proteinExistence type="predicted"/>
<dbReference type="RefSeq" id="WP_131018063.1">
    <property type="nucleotide sequence ID" value="NZ_SIRE01000034.1"/>
</dbReference>
<protein>
    <submittedName>
        <fullName evidence="4">GNAT family N-acetyltransferase</fullName>
    </submittedName>
</protein>
<dbReference type="InterPro" id="IPR016181">
    <property type="entry name" value="Acyl_CoA_acyltransferase"/>
</dbReference>
<gene>
    <name evidence="4" type="ORF">EYB31_34050</name>
</gene>
<evidence type="ECO:0000259" key="3">
    <source>
        <dbReference type="PROSITE" id="PS51186"/>
    </source>
</evidence>
<dbReference type="GO" id="GO:0016747">
    <property type="term" value="F:acyltransferase activity, transferring groups other than amino-acyl groups"/>
    <property type="evidence" value="ECO:0007669"/>
    <property type="project" value="InterPro"/>
</dbReference>
<keyword evidence="5" id="KW-1185">Reference proteome</keyword>
<dbReference type="Pfam" id="PF00583">
    <property type="entry name" value="Acetyltransf_1"/>
    <property type="match status" value="1"/>
</dbReference>
<dbReference type="InterPro" id="IPR000182">
    <property type="entry name" value="GNAT_dom"/>
</dbReference>
<accession>A0A4Q9DHW6</accession>
<evidence type="ECO:0000256" key="2">
    <source>
        <dbReference type="ARBA" id="ARBA00023315"/>
    </source>
</evidence>